<dbReference type="InterPro" id="IPR053144">
    <property type="entry name" value="Acetyltransferase_Butenolide"/>
</dbReference>
<evidence type="ECO:0000313" key="3">
    <source>
        <dbReference type="Proteomes" id="UP000323426"/>
    </source>
</evidence>
<dbReference type="InterPro" id="IPR016181">
    <property type="entry name" value="Acyl_CoA_acyltransferase"/>
</dbReference>
<accession>A0A5M6CYM5</accession>
<organism evidence="2 3">
    <name type="scientific">Adhaeribacter rhizoryzae</name>
    <dbReference type="NCBI Taxonomy" id="2607907"/>
    <lineage>
        <taxon>Bacteria</taxon>
        <taxon>Pseudomonadati</taxon>
        <taxon>Bacteroidota</taxon>
        <taxon>Cytophagia</taxon>
        <taxon>Cytophagales</taxon>
        <taxon>Hymenobacteraceae</taxon>
        <taxon>Adhaeribacter</taxon>
    </lineage>
</organism>
<dbReference type="SUPFAM" id="SSF55729">
    <property type="entry name" value="Acyl-CoA N-acyltransferases (Nat)"/>
    <property type="match status" value="1"/>
</dbReference>
<evidence type="ECO:0000313" key="2">
    <source>
        <dbReference type="EMBL" id="KAA5540337.1"/>
    </source>
</evidence>
<dbReference type="GO" id="GO:0016747">
    <property type="term" value="F:acyltransferase activity, transferring groups other than amino-acyl groups"/>
    <property type="evidence" value="ECO:0007669"/>
    <property type="project" value="InterPro"/>
</dbReference>
<dbReference type="PROSITE" id="PS51186">
    <property type="entry name" value="GNAT"/>
    <property type="match status" value="1"/>
</dbReference>
<proteinExistence type="predicted"/>
<dbReference type="CDD" id="cd04301">
    <property type="entry name" value="NAT_SF"/>
    <property type="match status" value="1"/>
</dbReference>
<reference evidence="2 3" key="1">
    <citation type="submission" date="2019-09" db="EMBL/GenBank/DDBJ databases">
        <title>Genome sequence and assembly of Adhaeribacter sp.</title>
        <authorList>
            <person name="Chhetri G."/>
        </authorList>
    </citation>
    <scope>NUCLEOTIDE SEQUENCE [LARGE SCALE GENOMIC DNA]</scope>
    <source>
        <strain evidence="2 3">DK36</strain>
    </source>
</reference>
<dbReference type="Pfam" id="PF13508">
    <property type="entry name" value="Acetyltransf_7"/>
    <property type="match status" value="1"/>
</dbReference>
<dbReference type="RefSeq" id="WP_150092364.1">
    <property type="nucleotide sequence ID" value="NZ_VWSF01000027.1"/>
</dbReference>
<dbReference type="EMBL" id="VWSF01000027">
    <property type="protein sequence ID" value="KAA5540337.1"/>
    <property type="molecule type" value="Genomic_DNA"/>
</dbReference>
<name>A0A5M6CYM5_9BACT</name>
<sequence>MSAEYTKGDFIISIDSAKLQLAVIYEYLAKESYWAENIPLEVVTRAIANSLNFGLYTASGEQIGFARIITDYATFAYLADVFVLPEYLGQGLSKWLMECIMAYPDLQNLRRFMLMTRDAHTLYTRFGFTPLKDAANCLEIARPGLYKPETDTVELVRDPA</sequence>
<keyword evidence="3" id="KW-1185">Reference proteome</keyword>
<protein>
    <submittedName>
        <fullName evidence="2">GNAT family N-acetyltransferase</fullName>
    </submittedName>
</protein>
<gene>
    <name evidence="2" type="ORF">F0145_22785</name>
</gene>
<dbReference type="PANTHER" id="PTHR43233:SF1">
    <property type="entry name" value="FAMILY N-ACETYLTRANSFERASE, PUTATIVE (AFU_ORTHOLOGUE AFUA_6G03350)-RELATED"/>
    <property type="match status" value="1"/>
</dbReference>
<dbReference type="PANTHER" id="PTHR43233">
    <property type="entry name" value="FAMILY N-ACETYLTRANSFERASE, PUTATIVE (AFU_ORTHOLOGUE AFUA_6G03350)-RELATED"/>
    <property type="match status" value="1"/>
</dbReference>
<feature type="domain" description="N-acetyltransferase" evidence="1">
    <location>
        <begin position="12"/>
        <end position="152"/>
    </location>
</feature>
<evidence type="ECO:0000259" key="1">
    <source>
        <dbReference type="PROSITE" id="PS51186"/>
    </source>
</evidence>
<keyword evidence="2" id="KW-0808">Transferase</keyword>
<dbReference type="Gene3D" id="3.40.630.30">
    <property type="match status" value="1"/>
</dbReference>
<comment type="caution">
    <text evidence="2">The sequence shown here is derived from an EMBL/GenBank/DDBJ whole genome shotgun (WGS) entry which is preliminary data.</text>
</comment>
<dbReference type="InterPro" id="IPR000182">
    <property type="entry name" value="GNAT_dom"/>
</dbReference>
<dbReference type="Proteomes" id="UP000323426">
    <property type="component" value="Unassembled WGS sequence"/>
</dbReference>
<dbReference type="AlphaFoldDB" id="A0A5M6CYM5"/>